<sequence length="286" mass="31452">MRIRIDLAYDGTDFSGWARQPGLRTVEEELARALGTVLRTGTPSLTVGGRTDAGVHARGSVAHVDVDEQVWRSVPGRSDRPPGEALTARLRGVLPPDIVVRRTAAVSEAFDARFSALRRRYTYRLCDRAPELDPLRRRDTVVVRRTLDEASMDRAASTLVGLHDFAAFCRPREGATTVRTLLGYRWERQPDGVLVGTVEADAFCHSMVRALVGAVVAVGEGRRAPTWPADVLAARRRDPGVQVMPAHGLCLEEIVYPGTDAELGERAVDSRAIRILPRERGDDRVS</sequence>
<dbReference type="SUPFAM" id="SSF55120">
    <property type="entry name" value="Pseudouridine synthase"/>
    <property type="match status" value="1"/>
</dbReference>
<feature type="domain" description="Pseudouridine synthase I TruA alpha/beta" evidence="8">
    <location>
        <begin position="155"/>
        <end position="257"/>
    </location>
</feature>
<evidence type="ECO:0000256" key="6">
    <source>
        <dbReference type="PIRSR" id="PIRSR001430-2"/>
    </source>
</evidence>
<dbReference type="HAMAP" id="MF_00171">
    <property type="entry name" value="TruA"/>
    <property type="match status" value="1"/>
</dbReference>
<keyword evidence="10" id="KW-1185">Reference proteome</keyword>
<comment type="caution">
    <text evidence="4">Lacks conserved residue(s) required for the propagation of feature annotation.</text>
</comment>
<dbReference type="CDD" id="cd02570">
    <property type="entry name" value="PseudoU_synth_EcTruA"/>
    <property type="match status" value="1"/>
</dbReference>
<dbReference type="NCBIfam" id="TIGR00071">
    <property type="entry name" value="hisT_truA"/>
    <property type="match status" value="1"/>
</dbReference>
<feature type="binding site" evidence="4 6">
    <location>
        <position position="121"/>
    </location>
    <ligand>
        <name>substrate</name>
    </ligand>
</feature>
<evidence type="ECO:0000313" key="9">
    <source>
        <dbReference type="EMBL" id="SOC55774.1"/>
    </source>
</evidence>
<comment type="similarity">
    <text evidence="1 4 7">Belongs to the tRNA pseudouridine synthase TruA family.</text>
</comment>
<accession>A0A285VNX8</accession>
<dbReference type="EC" id="5.4.99.12" evidence="4"/>
<dbReference type="PANTHER" id="PTHR11142:SF0">
    <property type="entry name" value="TRNA PSEUDOURIDINE SYNTHASE-LIKE 1"/>
    <property type="match status" value="1"/>
</dbReference>
<evidence type="ECO:0000256" key="7">
    <source>
        <dbReference type="RuleBase" id="RU003792"/>
    </source>
</evidence>
<evidence type="ECO:0000256" key="2">
    <source>
        <dbReference type="ARBA" id="ARBA00022694"/>
    </source>
</evidence>
<evidence type="ECO:0000259" key="8">
    <source>
        <dbReference type="Pfam" id="PF01416"/>
    </source>
</evidence>
<name>A0A285VNX8_9MICO</name>
<dbReference type="Gene3D" id="3.30.70.580">
    <property type="entry name" value="Pseudouridine synthase I, catalytic domain, N-terminal subdomain"/>
    <property type="match status" value="1"/>
</dbReference>
<comment type="catalytic activity">
    <reaction evidence="4 7">
        <text>uridine(38/39/40) in tRNA = pseudouridine(38/39/40) in tRNA</text>
        <dbReference type="Rhea" id="RHEA:22376"/>
        <dbReference type="Rhea" id="RHEA-COMP:10085"/>
        <dbReference type="Rhea" id="RHEA-COMP:10087"/>
        <dbReference type="ChEBI" id="CHEBI:65314"/>
        <dbReference type="ChEBI" id="CHEBI:65315"/>
        <dbReference type="EC" id="5.4.99.12"/>
    </reaction>
</comment>
<evidence type="ECO:0000313" key="10">
    <source>
        <dbReference type="Proteomes" id="UP000219688"/>
    </source>
</evidence>
<dbReference type="Gene3D" id="3.30.70.660">
    <property type="entry name" value="Pseudouridine synthase I, catalytic domain, C-terminal subdomain"/>
    <property type="match status" value="1"/>
</dbReference>
<feature type="active site" description="Nucleophile" evidence="4 5">
    <location>
        <position position="52"/>
    </location>
</feature>
<comment type="function">
    <text evidence="4">Formation of pseudouridine at positions 38, 39 and 40 in the anticodon stem and loop of transfer RNAs.</text>
</comment>
<proteinExistence type="inferred from homology"/>
<keyword evidence="2 4" id="KW-0819">tRNA processing</keyword>
<gene>
    <name evidence="4" type="primary">truA</name>
    <name evidence="9" type="ORF">SAMN05421879_1063</name>
</gene>
<evidence type="ECO:0000256" key="1">
    <source>
        <dbReference type="ARBA" id="ARBA00009375"/>
    </source>
</evidence>
<dbReference type="EMBL" id="OBQK01000006">
    <property type="protein sequence ID" value="SOC55774.1"/>
    <property type="molecule type" value="Genomic_DNA"/>
</dbReference>
<dbReference type="InterPro" id="IPR020095">
    <property type="entry name" value="PsdUridine_synth_TruA_C"/>
</dbReference>
<dbReference type="GO" id="GO:0160147">
    <property type="term" value="F:tRNA pseudouridine(38-40) synthase activity"/>
    <property type="evidence" value="ECO:0007669"/>
    <property type="project" value="UniProtKB-EC"/>
</dbReference>
<dbReference type="RefSeq" id="WP_097188175.1">
    <property type="nucleotide sequence ID" value="NZ_OBQK01000006.1"/>
</dbReference>
<dbReference type="InterPro" id="IPR020094">
    <property type="entry name" value="TruA/RsuA/RluB/E/F_N"/>
</dbReference>
<keyword evidence="3 4" id="KW-0413">Isomerase</keyword>
<dbReference type="STRING" id="1122622.GCA_000421185_00002"/>
<organism evidence="9 10">
    <name type="scientific">Ornithinimicrobium cerasi</name>
    <dbReference type="NCBI Taxonomy" id="2248773"/>
    <lineage>
        <taxon>Bacteria</taxon>
        <taxon>Bacillati</taxon>
        <taxon>Actinomycetota</taxon>
        <taxon>Actinomycetes</taxon>
        <taxon>Micrococcales</taxon>
        <taxon>Ornithinimicrobiaceae</taxon>
        <taxon>Ornithinimicrobium</taxon>
    </lineage>
</organism>
<evidence type="ECO:0000256" key="5">
    <source>
        <dbReference type="PIRSR" id="PIRSR001430-1"/>
    </source>
</evidence>
<protein>
    <recommendedName>
        <fullName evidence="4">tRNA pseudouridine synthase A</fullName>
        <ecNumber evidence="4">5.4.99.12</ecNumber>
    </recommendedName>
    <alternativeName>
        <fullName evidence="4">tRNA pseudouridine(38-40) synthase</fullName>
    </alternativeName>
    <alternativeName>
        <fullName evidence="4">tRNA pseudouridylate synthase I</fullName>
    </alternativeName>
    <alternativeName>
        <fullName evidence="4">tRNA-uridine isomerase I</fullName>
    </alternativeName>
</protein>
<dbReference type="InterPro" id="IPR001406">
    <property type="entry name" value="PsdUridine_synth_TruA"/>
</dbReference>
<comment type="subunit">
    <text evidence="4">Homodimer.</text>
</comment>
<dbReference type="InterPro" id="IPR020097">
    <property type="entry name" value="PsdUridine_synth_TruA_a/b_dom"/>
</dbReference>
<evidence type="ECO:0000256" key="3">
    <source>
        <dbReference type="ARBA" id="ARBA00023235"/>
    </source>
</evidence>
<dbReference type="GO" id="GO:0003723">
    <property type="term" value="F:RNA binding"/>
    <property type="evidence" value="ECO:0007669"/>
    <property type="project" value="InterPro"/>
</dbReference>
<dbReference type="InterPro" id="IPR020103">
    <property type="entry name" value="PsdUridine_synth_cat_dom_sf"/>
</dbReference>
<dbReference type="PANTHER" id="PTHR11142">
    <property type="entry name" value="PSEUDOURIDYLATE SYNTHASE"/>
    <property type="match status" value="1"/>
</dbReference>
<dbReference type="Pfam" id="PF01416">
    <property type="entry name" value="PseudoU_synth_1"/>
    <property type="match status" value="1"/>
</dbReference>
<dbReference type="Proteomes" id="UP000219688">
    <property type="component" value="Unassembled WGS sequence"/>
</dbReference>
<reference evidence="10" key="1">
    <citation type="submission" date="2017-08" db="EMBL/GenBank/DDBJ databases">
        <authorList>
            <person name="Varghese N."/>
            <person name="Submissions S."/>
        </authorList>
    </citation>
    <scope>NUCLEOTIDE SEQUENCE [LARGE SCALE GENOMIC DNA]</scope>
    <source>
        <strain evidence="10">USBA17B2</strain>
    </source>
</reference>
<dbReference type="AlphaFoldDB" id="A0A285VNX8"/>
<dbReference type="PIRSF" id="PIRSF001430">
    <property type="entry name" value="tRNA_psdUrid_synth"/>
    <property type="match status" value="1"/>
</dbReference>
<dbReference type="GO" id="GO:0031119">
    <property type="term" value="P:tRNA pseudouridine synthesis"/>
    <property type="evidence" value="ECO:0007669"/>
    <property type="project" value="UniProtKB-UniRule"/>
</dbReference>
<evidence type="ECO:0000256" key="4">
    <source>
        <dbReference type="HAMAP-Rule" id="MF_00171"/>
    </source>
</evidence>